<dbReference type="AlphaFoldDB" id="A0A3B0WFW7"/>
<accession>A0A3B0WFW7</accession>
<keyword evidence="1" id="KW-0472">Membrane</keyword>
<dbReference type="InterPro" id="IPR052923">
    <property type="entry name" value="UPF0718"/>
</dbReference>
<name>A0A3B0WFW7_9ZZZZ</name>
<reference evidence="2" key="1">
    <citation type="submission" date="2018-06" db="EMBL/GenBank/DDBJ databases">
        <authorList>
            <person name="Zhirakovskaya E."/>
        </authorList>
    </citation>
    <scope>NUCLEOTIDE SEQUENCE</scope>
</reference>
<dbReference type="EMBL" id="UOEX01000450">
    <property type="protein sequence ID" value="VAW42504.1"/>
    <property type="molecule type" value="Genomic_DNA"/>
</dbReference>
<organism evidence="2">
    <name type="scientific">hydrothermal vent metagenome</name>
    <dbReference type="NCBI Taxonomy" id="652676"/>
    <lineage>
        <taxon>unclassified sequences</taxon>
        <taxon>metagenomes</taxon>
        <taxon>ecological metagenomes</taxon>
    </lineage>
</organism>
<sequence length="127" mass="13127">MVGPATNIASISVLVGLLGKRAVVIYLASISVVSVLCGLAVNRVYAYLHIDVIAVSGRAAEVIPPWLQLAGAVILLGLSVKPLAQTARRLTAKWSGKTVQSCGCGSNCQTLPMADDGDECGCHTGHK</sequence>
<evidence type="ECO:0000256" key="1">
    <source>
        <dbReference type="SAM" id="Phobius"/>
    </source>
</evidence>
<protein>
    <submittedName>
        <fullName evidence="2">Uncharacterized protein</fullName>
    </submittedName>
</protein>
<keyword evidence="1" id="KW-1133">Transmembrane helix</keyword>
<evidence type="ECO:0000313" key="2">
    <source>
        <dbReference type="EMBL" id="VAW42504.1"/>
    </source>
</evidence>
<feature type="transmembrane region" description="Helical" evidence="1">
    <location>
        <begin position="66"/>
        <end position="84"/>
    </location>
</feature>
<feature type="transmembrane region" description="Helical" evidence="1">
    <location>
        <begin position="23"/>
        <end position="46"/>
    </location>
</feature>
<dbReference type="PANTHER" id="PTHR34184">
    <property type="entry name" value="UPF0718 PROTEIN YCGR"/>
    <property type="match status" value="1"/>
</dbReference>
<dbReference type="PANTHER" id="PTHR34184:SF4">
    <property type="entry name" value="UPF0718 PROTEIN YCGR"/>
    <property type="match status" value="1"/>
</dbReference>
<proteinExistence type="predicted"/>
<gene>
    <name evidence="2" type="ORF">MNBD_DELTA03-1726</name>
</gene>
<keyword evidence="1" id="KW-0812">Transmembrane</keyword>